<gene>
    <name evidence="2" type="ORF">C1SCF055_LOCUS39187</name>
</gene>
<evidence type="ECO:0000313" key="3">
    <source>
        <dbReference type="EMBL" id="CAL1167650.1"/>
    </source>
</evidence>
<dbReference type="EMBL" id="CAMXCT020006268">
    <property type="protein sequence ID" value="CAL1167650.1"/>
    <property type="molecule type" value="Genomic_DNA"/>
</dbReference>
<evidence type="ECO:0000313" key="4">
    <source>
        <dbReference type="Proteomes" id="UP001152797"/>
    </source>
</evidence>
<feature type="compositionally biased region" description="Acidic residues" evidence="1">
    <location>
        <begin position="66"/>
        <end position="84"/>
    </location>
</feature>
<feature type="compositionally biased region" description="Acidic residues" evidence="1">
    <location>
        <begin position="42"/>
        <end position="53"/>
    </location>
</feature>
<keyword evidence="4" id="KW-1185">Reference proteome</keyword>
<feature type="compositionally biased region" description="Acidic residues" evidence="1">
    <location>
        <begin position="123"/>
        <end position="168"/>
    </location>
</feature>
<organism evidence="2">
    <name type="scientific">Cladocopium goreaui</name>
    <dbReference type="NCBI Taxonomy" id="2562237"/>
    <lineage>
        <taxon>Eukaryota</taxon>
        <taxon>Sar</taxon>
        <taxon>Alveolata</taxon>
        <taxon>Dinophyceae</taxon>
        <taxon>Suessiales</taxon>
        <taxon>Symbiodiniaceae</taxon>
        <taxon>Cladocopium</taxon>
    </lineage>
</organism>
<evidence type="ECO:0000313" key="2">
    <source>
        <dbReference type="EMBL" id="CAI4014275.1"/>
    </source>
</evidence>
<proteinExistence type="predicted"/>
<feature type="region of interest" description="Disordered" evidence="1">
    <location>
        <begin position="1"/>
        <end position="27"/>
    </location>
</feature>
<feature type="compositionally biased region" description="Gly residues" evidence="1">
    <location>
        <begin position="104"/>
        <end position="113"/>
    </location>
</feature>
<sequence>MDVEDEEAWGSKSESRGEDPEDGFSMRGGAFALLGHVYAGPPEEEVKDLEEDAALAVFDQLWEQQPDPDDWSGPEDSGDPEDLGDQLQPEEPSNRKAETSFAGKGKGQGGGGWDEPSPGPPPPEDEEDVEVEVEVDCEDEEEEEVEEVEELEEVEEVEELVEEIEEEPPMPPVAASASDGKAKGKAQVAPPSDDEEPEPVQEEETDDDDEEEIGISKGKAWLKGKGKGESHASLGKGKERGKNWGMDWPGKGWKGDDYWWGKGDWAKGRQQGRLETRLELEQGEDGGVQPVDLKGVRFWSFLQIVKQLQQIFLEFQVALGKRSS</sequence>
<dbReference type="EMBL" id="CAMXCT010006268">
    <property type="protein sequence ID" value="CAI4014275.1"/>
    <property type="molecule type" value="Genomic_DNA"/>
</dbReference>
<name>A0A9P1GHU7_9DINO</name>
<feature type="region of interest" description="Disordered" evidence="1">
    <location>
        <begin position="42"/>
        <end position="248"/>
    </location>
</feature>
<feature type="compositionally biased region" description="Acidic residues" evidence="1">
    <location>
        <begin position="192"/>
        <end position="213"/>
    </location>
</feature>
<reference evidence="3" key="2">
    <citation type="submission" date="2024-04" db="EMBL/GenBank/DDBJ databases">
        <authorList>
            <person name="Chen Y."/>
            <person name="Shah S."/>
            <person name="Dougan E. K."/>
            <person name="Thang M."/>
            <person name="Chan C."/>
        </authorList>
    </citation>
    <scope>NUCLEOTIDE SEQUENCE [LARGE SCALE GENOMIC DNA]</scope>
</reference>
<comment type="caution">
    <text evidence="2">The sequence shown here is derived from an EMBL/GenBank/DDBJ whole genome shotgun (WGS) entry which is preliminary data.</text>
</comment>
<evidence type="ECO:0000256" key="1">
    <source>
        <dbReference type="SAM" id="MobiDB-lite"/>
    </source>
</evidence>
<dbReference type="EMBL" id="CAMXCT030006268">
    <property type="protein sequence ID" value="CAL4801587.1"/>
    <property type="molecule type" value="Genomic_DNA"/>
</dbReference>
<dbReference type="AlphaFoldDB" id="A0A9P1GHU7"/>
<accession>A0A9P1GHU7</accession>
<feature type="compositionally biased region" description="Basic and acidic residues" evidence="1">
    <location>
        <begin position="226"/>
        <end position="242"/>
    </location>
</feature>
<protein>
    <submittedName>
        <fullName evidence="2">Uncharacterized protein</fullName>
    </submittedName>
</protein>
<dbReference type="Proteomes" id="UP001152797">
    <property type="component" value="Unassembled WGS sequence"/>
</dbReference>
<reference evidence="2" key="1">
    <citation type="submission" date="2022-10" db="EMBL/GenBank/DDBJ databases">
        <authorList>
            <person name="Chen Y."/>
            <person name="Dougan E. K."/>
            <person name="Chan C."/>
            <person name="Rhodes N."/>
            <person name="Thang M."/>
        </authorList>
    </citation>
    <scope>NUCLEOTIDE SEQUENCE</scope>
</reference>